<evidence type="ECO:0000256" key="3">
    <source>
        <dbReference type="ARBA" id="ARBA00023211"/>
    </source>
</evidence>
<evidence type="ECO:0000313" key="6">
    <source>
        <dbReference type="EMBL" id="CDW81120.1"/>
    </source>
</evidence>
<comment type="similarity">
    <text evidence="5">Belongs to the arginase family.</text>
</comment>
<dbReference type="AlphaFoldDB" id="A0A078AFT0"/>
<dbReference type="InterPro" id="IPR006035">
    <property type="entry name" value="Ureohydrolase"/>
</dbReference>
<dbReference type="GO" id="GO:0004053">
    <property type="term" value="F:arginase activity"/>
    <property type="evidence" value="ECO:0007669"/>
    <property type="project" value="TreeGrafter"/>
</dbReference>
<dbReference type="OMA" id="PEEAPEW"/>
<feature type="binding site" evidence="4">
    <location>
        <position position="157"/>
    </location>
    <ligand>
        <name>Mn(2+)</name>
        <dbReference type="ChEBI" id="CHEBI:29035"/>
        <label>1</label>
    </ligand>
</feature>
<dbReference type="FunCoup" id="A0A078AFT0">
    <property type="interactions" value="30"/>
</dbReference>
<keyword evidence="1 4" id="KW-0479">Metal-binding</keyword>
<reference evidence="6 7" key="1">
    <citation type="submission" date="2014-06" db="EMBL/GenBank/DDBJ databases">
        <authorList>
            <person name="Swart Estienne"/>
        </authorList>
    </citation>
    <scope>NUCLEOTIDE SEQUENCE [LARGE SCALE GENOMIC DNA]</scope>
    <source>
        <strain evidence="6 7">130c</strain>
    </source>
</reference>
<feature type="binding site" evidence="4">
    <location>
        <position position="254"/>
    </location>
    <ligand>
        <name>Mn(2+)</name>
        <dbReference type="ChEBI" id="CHEBI:29035"/>
        <label>1</label>
    </ligand>
</feature>
<evidence type="ECO:0000256" key="2">
    <source>
        <dbReference type="ARBA" id="ARBA00022801"/>
    </source>
</evidence>
<dbReference type="Proteomes" id="UP000039865">
    <property type="component" value="Unassembled WGS sequence"/>
</dbReference>
<proteinExistence type="inferred from homology"/>
<feature type="binding site" evidence="4">
    <location>
        <position position="155"/>
    </location>
    <ligand>
        <name>Mn(2+)</name>
        <dbReference type="ChEBI" id="CHEBI:29035"/>
        <label>1</label>
    </ligand>
</feature>
<dbReference type="PIRSF" id="PIRSF036979">
    <property type="entry name" value="Arginase"/>
    <property type="match status" value="1"/>
</dbReference>
<comment type="cofactor">
    <cofactor evidence="4">
        <name>Mn(2+)</name>
        <dbReference type="ChEBI" id="CHEBI:29035"/>
    </cofactor>
    <text evidence="4">Binds 2 manganese ions per subunit.</text>
</comment>
<accession>A0A078AFT0</accession>
<keyword evidence="3 4" id="KW-0464">Manganese</keyword>
<keyword evidence="7" id="KW-1185">Reference proteome</keyword>
<dbReference type="Gene3D" id="3.40.800.10">
    <property type="entry name" value="Ureohydrolase domain"/>
    <property type="match status" value="1"/>
</dbReference>
<evidence type="ECO:0000256" key="5">
    <source>
        <dbReference type="PROSITE-ProRule" id="PRU00742"/>
    </source>
</evidence>
<dbReference type="OrthoDB" id="288726at2759"/>
<gene>
    <name evidence="6" type="primary">Contig10716.g11467</name>
    <name evidence="6" type="ORF">STYLEM_10130</name>
</gene>
<feature type="binding site" evidence="4">
    <location>
        <position position="130"/>
    </location>
    <ligand>
        <name>Mn(2+)</name>
        <dbReference type="ChEBI" id="CHEBI:29035"/>
        <label>1</label>
    </ligand>
</feature>
<dbReference type="GO" id="GO:0005829">
    <property type="term" value="C:cytosol"/>
    <property type="evidence" value="ECO:0007669"/>
    <property type="project" value="TreeGrafter"/>
</dbReference>
<evidence type="ECO:0000256" key="1">
    <source>
        <dbReference type="ARBA" id="ARBA00022723"/>
    </source>
</evidence>
<dbReference type="PANTHER" id="PTHR43782">
    <property type="entry name" value="ARGINASE"/>
    <property type="match status" value="1"/>
</dbReference>
<dbReference type="PRINTS" id="PR00116">
    <property type="entry name" value="ARGINASE"/>
</dbReference>
<dbReference type="PROSITE" id="PS51409">
    <property type="entry name" value="ARGINASE_2"/>
    <property type="match status" value="1"/>
</dbReference>
<dbReference type="Pfam" id="PF00491">
    <property type="entry name" value="Arginase"/>
    <property type="match status" value="1"/>
</dbReference>
<keyword evidence="2" id="KW-0378">Hydrolase</keyword>
<dbReference type="GO" id="GO:0005634">
    <property type="term" value="C:nucleus"/>
    <property type="evidence" value="ECO:0007669"/>
    <property type="project" value="TreeGrafter"/>
</dbReference>
<name>A0A078AFT0_STYLE</name>
<evidence type="ECO:0000313" key="7">
    <source>
        <dbReference type="Proteomes" id="UP000039865"/>
    </source>
</evidence>
<feature type="binding site" evidence="4">
    <location>
        <position position="153"/>
    </location>
    <ligand>
        <name>Mn(2+)</name>
        <dbReference type="ChEBI" id="CHEBI:29035"/>
        <label>1</label>
    </ligand>
</feature>
<feature type="binding site" evidence="4">
    <location>
        <position position="256"/>
    </location>
    <ligand>
        <name>Mn(2+)</name>
        <dbReference type="ChEBI" id="CHEBI:29035"/>
        <label>1</label>
    </ligand>
</feature>
<dbReference type="InParanoid" id="A0A078AFT0"/>
<dbReference type="SUPFAM" id="SSF52768">
    <property type="entry name" value="Arginase/deacetylase"/>
    <property type="match status" value="1"/>
</dbReference>
<sequence>MLQSSIQYLKRGFAKQLNSSQQRFFSTSIERHVHVIGFPFAGGQQRPGPEEAPEWLLQQKFLQNRNGVSTEMVNVTNRKCNQAQDKDIIDGHRKGERNWHNVYQSNVRLESSVIKSLHAKQFPVIFGGDHSQGIGSINGLKAVYPKTKILWIDAHVDANTPESSLTGDIHGGPVAYLTGLAKYEQPPVLSLRDIVYFGLRQWEPEEKQLLDDREILWFKSEDCLAERMDVIKKNIESYLFPNNAERVPYWISFDIDGVTWEDFRSTGTPESKGIPLSFMLQFFETFIPEAYGMDFTEVNFRLSEGEQTDKDKETVKLLMEKIIDVVHKQKFKYPHQL</sequence>
<dbReference type="GO" id="GO:0030145">
    <property type="term" value="F:manganese ion binding"/>
    <property type="evidence" value="ECO:0007669"/>
    <property type="project" value="TreeGrafter"/>
</dbReference>
<organism evidence="6 7">
    <name type="scientific">Stylonychia lemnae</name>
    <name type="common">Ciliate</name>
    <dbReference type="NCBI Taxonomy" id="5949"/>
    <lineage>
        <taxon>Eukaryota</taxon>
        <taxon>Sar</taxon>
        <taxon>Alveolata</taxon>
        <taxon>Ciliophora</taxon>
        <taxon>Intramacronucleata</taxon>
        <taxon>Spirotrichea</taxon>
        <taxon>Stichotrichia</taxon>
        <taxon>Sporadotrichida</taxon>
        <taxon>Oxytrichidae</taxon>
        <taxon>Stylonychinae</taxon>
        <taxon>Stylonychia</taxon>
    </lineage>
</organism>
<dbReference type="PANTHER" id="PTHR43782:SF3">
    <property type="entry name" value="ARGINASE"/>
    <property type="match status" value="1"/>
</dbReference>
<dbReference type="InterPro" id="IPR023696">
    <property type="entry name" value="Ureohydrolase_dom_sf"/>
</dbReference>
<evidence type="ECO:0000256" key="4">
    <source>
        <dbReference type="PIRSR" id="PIRSR036979-1"/>
    </source>
</evidence>
<protein>
    <submittedName>
        <fullName evidence="6">Arginase</fullName>
    </submittedName>
</protein>
<dbReference type="EMBL" id="CCKQ01009619">
    <property type="protein sequence ID" value="CDW81120.1"/>
    <property type="molecule type" value="Genomic_DNA"/>
</dbReference>